<accession>A0A6J3LTV1</accession>
<dbReference type="OrthoDB" id="422362at2759"/>
<dbReference type="SMART" id="SM00317">
    <property type="entry name" value="SET"/>
    <property type="match status" value="1"/>
</dbReference>
<gene>
    <name evidence="13" type="ORF">K489DRAFT_404438</name>
</gene>
<dbReference type="InterPro" id="IPR003616">
    <property type="entry name" value="Post-SET_dom"/>
</dbReference>
<evidence type="ECO:0000256" key="4">
    <source>
        <dbReference type="ARBA" id="ARBA00022603"/>
    </source>
</evidence>
<feature type="compositionally biased region" description="Basic and acidic residues" evidence="8">
    <location>
        <begin position="86"/>
        <end position="111"/>
    </location>
</feature>
<dbReference type="PANTHER" id="PTHR22884">
    <property type="entry name" value="SET DOMAIN PROTEINS"/>
    <property type="match status" value="1"/>
</dbReference>
<dbReference type="Proteomes" id="UP000504637">
    <property type="component" value="Unplaced"/>
</dbReference>
<evidence type="ECO:0000256" key="6">
    <source>
        <dbReference type="ARBA" id="ARBA00022691"/>
    </source>
</evidence>
<evidence type="ECO:0000256" key="7">
    <source>
        <dbReference type="ARBA" id="ARBA00023242"/>
    </source>
</evidence>
<dbReference type="SMART" id="SM00508">
    <property type="entry name" value="PostSET"/>
    <property type="match status" value="1"/>
</dbReference>
<keyword evidence="6" id="KW-0949">S-adenosyl-L-methionine</keyword>
<organism evidence="13">
    <name type="scientific">Dissoconium aciculare CBS 342.82</name>
    <dbReference type="NCBI Taxonomy" id="1314786"/>
    <lineage>
        <taxon>Eukaryota</taxon>
        <taxon>Fungi</taxon>
        <taxon>Dikarya</taxon>
        <taxon>Ascomycota</taxon>
        <taxon>Pezizomycotina</taxon>
        <taxon>Dothideomycetes</taxon>
        <taxon>Dothideomycetidae</taxon>
        <taxon>Mycosphaerellales</taxon>
        <taxon>Dissoconiaceae</taxon>
        <taxon>Dissoconium</taxon>
    </lineage>
</organism>
<evidence type="ECO:0000259" key="9">
    <source>
        <dbReference type="PROSITE" id="PS50280"/>
    </source>
</evidence>
<feature type="region of interest" description="Disordered" evidence="8">
    <location>
        <begin position="602"/>
        <end position="704"/>
    </location>
</feature>
<dbReference type="GeneID" id="54364920"/>
<reference evidence="13" key="3">
    <citation type="submission" date="2025-08" db="UniProtKB">
        <authorList>
            <consortium name="RefSeq"/>
        </authorList>
    </citation>
    <scope>IDENTIFICATION</scope>
    <source>
        <strain evidence="13">CBS 342.82</strain>
    </source>
</reference>
<keyword evidence="4" id="KW-0489">Methyltransferase</keyword>
<feature type="compositionally biased region" description="Basic and acidic residues" evidence="8">
    <location>
        <begin position="646"/>
        <end position="660"/>
    </location>
</feature>
<dbReference type="PROSITE" id="PS51215">
    <property type="entry name" value="AWS"/>
    <property type="match status" value="1"/>
</dbReference>
<dbReference type="PROSITE" id="PS50868">
    <property type="entry name" value="POST_SET"/>
    <property type="match status" value="1"/>
</dbReference>
<reference evidence="13" key="2">
    <citation type="submission" date="2020-04" db="EMBL/GenBank/DDBJ databases">
        <authorList>
            <consortium name="NCBI Genome Project"/>
        </authorList>
    </citation>
    <scope>NUCLEOTIDE SEQUENCE</scope>
    <source>
        <strain evidence="13">CBS 342.82</strain>
    </source>
</reference>
<evidence type="ECO:0000259" key="10">
    <source>
        <dbReference type="PROSITE" id="PS50868"/>
    </source>
</evidence>
<sequence length="741" mass="82228">MSRSPSPSTNSSSALSNIDVAVTAADAYPVPASTPPTSISDVRSVPSPLKETEETPTDIRPRRSRAGPTTYNLTHLGNAQLSRKRIHEDGDEHMPGKENAPRKVARTKKEQNATSGAKATAESALLPNMMKKLKSAGSFLEVKSEDLLRAIGFGEAKKKASKPKAKQPKILRELDTGTRGVLDELDLDVSFPAPGAERPSKRAKKASAIKEEPIIMPMAAPRGPLQKTSDGKRVKKWLEAGLYVGQDENIDPVRLHKKPASATTTESDTPVNRRTFMPLPMFSYLECSRDFTIPYDIYAPSLKKGDERPKDWHKINRNRLVGEAKDLWEKPDPLPLSVCVCPEPARGEQGCGDDCLNRVMQYECNAQNCCLSEAQCGNRAFIELSQRIKKGGAFDIGVEVKKTENRGFGIRAVRAFLPGQIIMEYTGEIISEGECQRRMREDYKDKACYYLMELERNLVIDGTKGSMARFINHSCDPNCEVRMVKVNGTPRMAVYAGDAGIMTGEELTYDYNFDNFGEVRQNCYCGASNCRGFLSKRLNATEQKKQAKAEEERRQKAAIAAQKAAEREANKKQVKQSRGSGWRGWVAIDDAEVKEQLKAEKRAREEAAQTSSRALRLAQRRDATSPAKSSRKAKDDPNRRKTIGSLREHAAKDIDVEAEKPATATASKKRRRETDIMPATSSSSTTTTKKTTTTSSSKSTITTVTLSIEEIEIHQHEAKRGKLPQRSMKLKQSLLNFKKVD</sequence>
<dbReference type="GO" id="GO:0005634">
    <property type="term" value="C:nucleus"/>
    <property type="evidence" value="ECO:0007669"/>
    <property type="project" value="UniProtKB-SubCell"/>
</dbReference>
<protein>
    <submittedName>
        <fullName evidence="13">SET domain-containing protein</fullName>
    </submittedName>
</protein>
<feature type="compositionally biased region" description="Basic and acidic residues" evidence="8">
    <location>
        <begin position="50"/>
        <end position="61"/>
    </location>
</feature>
<evidence type="ECO:0000256" key="1">
    <source>
        <dbReference type="ARBA" id="ARBA00004123"/>
    </source>
</evidence>
<feature type="domain" description="AWS" evidence="11">
    <location>
        <begin position="334"/>
        <end position="385"/>
    </location>
</feature>
<dbReference type="Pfam" id="PF00856">
    <property type="entry name" value="SET"/>
    <property type="match status" value="1"/>
</dbReference>
<dbReference type="GO" id="GO:0042054">
    <property type="term" value="F:histone methyltransferase activity"/>
    <property type="evidence" value="ECO:0007669"/>
    <property type="project" value="InterPro"/>
</dbReference>
<dbReference type="InterPro" id="IPR006560">
    <property type="entry name" value="AWS_dom"/>
</dbReference>
<evidence type="ECO:0000313" key="12">
    <source>
        <dbReference type="Proteomes" id="UP000504637"/>
    </source>
</evidence>
<dbReference type="GO" id="GO:0005694">
    <property type="term" value="C:chromosome"/>
    <property type="evidence" value="ECO:0007669"/>
    <property type="project" value="UniProtKB-SubCell"/>
</dbReference>
<dbReference type="InterPro" id="IPR046341">
    <property type="entry name" value="SET_dom_sf"/>
</dbReference>
<name>A0A6J3LTV1_9PEZI</name>
<evidence type="ECO:0000256" key="3">
    <source>
        <dbReference type="ARBA" id="ARBA00022454"/>
    </source>
</evidence>
<dbReference type="RefSeq" id="XP_033456251.1">
    <property type="nucleotide sequence ID" value="XM_033607120.1"/>
</dbReference>
<dbReference type="GO" id="GO:0032259">
    <property type="term" value="P:methylation"/>
    <property type="evidence" value="ECO:0007669"/>
    <property type="project" value="UniProtKB-KW"/>
</dbReference>
<dbReference type="AlphaFoldDB" id="A0A6J3LTV1"/>
<evidence type="ECO:0000256" key="2">
    <source>
        <dbReference type="ARBA" id="ARBA00004286"/>
    </source>
</evidence>
<dbReference type="Gene3D" id="2.170.270.10">
    <property type="entry name" value="SET domain"/>
    <property type="match status" value="1"/>
</dbReference>
<proteinExistence type="predicted"/>
<keyword evidence="12" id="KW-1185">Reference proteome</keyword>
<keyword evidence="3" id="KW-0158">Chromosome</keyword>
<evidence type="ECO:0000313" key="13">
    <source>
        <dbReference type="RefSeq" id="XP_033456251.1"/>
    </source>
</evidence>
<evidence type="ECO:0000256" key="8">
    <source>
        <dbReference type="SAM" id="MobiDB-lite"/>
    </source>
</evidence>
<dbReference type="SUPFAM" id="SSF82199">
    <property type="entry name" value="SET domain"/>
    <property type="match status" value="1"/>
</dbReference>
<dbReference type="PROSITE" id="PS50280">
    <property type="entry name" value="SET"/>
    <property type="match status" value="1"/>
</dbReference>
<reference evidence="13" key="1">
    <citation type="submission" date="2020-01" db="EMBL/GenBank/DDBJ databases">
        <authorList>
            <consortium name="DOE Joint Genome Institute"/>
            <person name="Haridas S."/>
            <person name="Albert R."/>
            <person name="Binder M."/>
            <person name="Bloem J."/>
            <person name="Labutti K."/>
            <person name="Salamov A."/>
            <person name="Andreopoulos B."/>
            <person name="Baker S.E."/>
            <person name="Barry K."/>
            <person name="Bills G."/>
            <person name="Bluhm B.H."/>
            <person name="Cannon C."/>
            <person name="Castanera R."/>
            <person name="Culley D.E."/>
            <person name="Daum C."/>
            <person name="Ezra D."/>
            <person name="Gonzalez J.B."/>
            <person name="Henrissat B."/>
            <person name="Kuo A."/>
            <person name="Liang C."/>
            <person name="Lipzen A."/>
            <person name="Lutzoni F."/>
            <person name="Magnuson J."/>
            <person name="Mondo S."/>
            <person name="Nolan M."/>
            <person name="Ohm R."/>
            <person name="Pangilinan J."/>
            <person name="Park H.-J."/>
            <person name="Ramirez L."/>
            <person name="Alfaro M."/>
            <person name="Sun H."/>
            <person name="Tritt A."/>
            <person name="Yoshinaga Y."/>
            <person name="Zwiers L.-H."/>
            <person name="Turgeon B.G."/>
            <person name="Goodwin S.B."/>
            <person name="Spatafora J.W."/>
            <person name="Crous P.W."/>
            <person name="Grigoriev I.V."/>
        </authorList>
    </citation>
    <scope>NUCLEOTIDE SEQUENCE</scope>
    <source>
        <strain evidence="13">CBS 342.82</strain>
    </source>
</reference>
<dbReference type="InterPro" id="IPR001214">
    <property type="entry name" value="SET_dom"/>
</dbReference>
<feature type="region of interest" description="Disordered" evidence="8">
    <location>
        <begin position="28"/>
        <end position="121"/>
    </location>
</feature>
<evidence type="ECO:0000259" key="11">
    <source>
        <dbReference type="PROSITE" id="PS51215"/>
    </source>
</evidence>
<comment type="subcellular location">
    <subcellularLocation>
        <location evidence="2">Chromosome</location>
    </subcellularLocation>
    <subcellularLocation>
        <location evidence="1">Nucleus</location>
    </subcellularLocation>
</comment>
<evidence type="ECO:0000256" key="5">
    <source>
        <dbReference type="ARBA" id="ARBA00022679"/>
    </source>
</evidence>
<keyword evidence="7" id="KW-0539">Nucleus</keyword>
<dbReference type="Pfam" id="PF17907">
    <property type="entry name" value="AWS"/>
    <property type="match status" value="1"/>
</dbReference>
<feature type="region of interest" description="Disordered" evidence="8">
    <location>
        <begin position="562"/>
        <end position="581"/>
    </location>
</feature>
<feature type="domain" description="SET" evidence="9">
    <location>
        <begin position="396"/>
        <end position="512"/>
    </location>
</feature>
<feature type="compositionally biased region" description="Polar residues" evidence="8">
    <location>
        <begin position="67"/>
        <end position="81"/>
    </location>
</feature>
<feature type="domain" description="Post-SET" evidence="10">
    <location>
        <begin position="519"/>
        <end position="535"/>
    </location>
</feature>
<dbReference type="InterPro" id="IPR050777">
    <property type="entry name" value="SET2_Histone-Lys_MeTrsfase"/>
</dbReference>
<feature type="compositionally biased region" description="Low complexity" evidence="8">
    <location>
        <begin position="680"/>
        <end position="703"/>
    </location>
</feature>
<keyword evidence="5" id="KW-0808">Transferase</keyword>